<dbReference type="InterPro" id="IPR050161">
    <property type="entry name" value="Siro_Cobalamin_biosynth"/>
</dbReference>
<dbReference type="EC" id="2.1.1.107" evidence="1"/>
<dbReference type="Gene3D" id="3.40.1010.10">
    <property type="entry name" value="Cobalt-precorrin-4 Transmethylase, Domain 1"/>
    <property type="match status" value="1"/>
</dbReference>
<accession>A0A4V6CSG4</accession>
<dbReference type="PANTHER" id="PTHR45790:SF3">
    <property type="entry name" value="S-ADENOSYL-L-METHIONINE-DEPENDENT UROPORPHYRINOGEN III METHYLTRANSFERASE, CHLOROPLASTIC"/>
    <property type="match status" value="1"/>
</dbReference>
<dbReference type="PANTHER" id="PTHR45790">
    <property type="entry name" value="SIROHEME SYNTHASE-RELATED"/>
    <property type="match status" value="1"/>
</dbReference>
<sequence length="375" mass="37783">MAETAPLRTALDLTGREVLVVGAGPAALPRIAGLRAAGADVVVTTGLSEPGGGDGEVADAVTDLADRGLLRLHRRPTDPGDWTTPWLVAAATGDPTGDAAVAATAATHRLLCLPAVSGFATTAPGDRPVTERGGRVVLVGGGPGDPDLITVAGRRAVRQADVVVTDRLAPLALLDEVRPGTEIVDVSKVPAGPTTGQDEINRILVERGLAGKVVVRLKGGDGFVFGRGAEEWQACAAAGLPVSVIPGLSSAVAVPGLAGIPVTHRDLNQGFTVVSGHVPPGDPRSNLDWPALARTGTALIILMGVRTLPAIARTLIEHGLPADTPAATIADGGLPGQRVVRATLDRIAEVGDAAGIRPPAITVVGTVAAFDPTAG</sequence>
<keyword evidence="4" id="KW-0949">S-adenosyl-L-methionine</keyword>
<dbReference type="FunFam" id="3.40.1010.10:FF:000001">
    <property type="entry name" value="Siroheme synthase"/>
    <property type="match status" value="1"/>
</dbReference>
<dbReference type="InterPro" id="IPR035996">
    <property type="entry name" value="4pyrrol_Methylase_sf"/>
</dbReference>
<keyword evidence="5" id="KW-0627">Porphyrin biosynthesis</keyword>
<comment type="caution">
    <text evidence="7">The sequence shown here is derived from an EMBL/GenBank/DDBJ whole genome shotgun (WGS) entry which is preliminary data.</text>
</comment>
<dbReference type="SUPFAM" id="SSF53790">
    <property type="entry name" value="Tetrapyrrole methylase"/>
    <property type="match status" value="1"/>
</dbReference>
<dbReference type="Gene3D" id="3.40.50.720">
    <property type="entry name" value="NAD(P)-binding Rossmann-like Domain"/>
    <property type="match status" value="1"/>
</dbReference>
<dbReference type="InterPro" id="IPR006366">
    <property type="entry name" value="CobA/CysG_C"/>
</dbReference>
<feature type="domain" description="Tetrapyrrole methylase" evidence="6">
    <location>
        <begin position="135"/>
        <end position="347"/>
    </location>
</feature>
<dbReference type="FunFam" id="3.30.950.10:FF:000001">
    <property type="entry name" value="Siroheme synthase"/>
    <property type="match status" value="1"/>
</dbReference>
<dbReference type="InterPro" id="IPR000878">
    <property type="entry name" value="4pyrrol_Mease"/>
</dbReference>
<proteinExistence type="predicted"/>
<evidence type="ECO:0000256" key="1">
    <source>
        <dbReference type="ARBA" id="ARBA00012162"/>
    </source>
</evidence>
<dbReference type="GO" id="GO:0019354">
    <property type="term" value="P:siroheme biosynthetic process"/>
    <property type="evidence" value="ECO:0007669"/>
    <property type="project" value="InterPro"/>
</dbReference>
<dbReference type="InterPro" id="IPR014777">
    <property type="entry name" value="4pyrrole_Mease_sub1"/>
</dbReference>
<dbReference type="AlphaFoldDB" id="A0A4V6CSG4"/>
<organism evidence="7 8">
    <name type="scientific">Nakamurella flava</name>
    <dbReference type="NCBI Taxonomy" id="2576308"/>
    <lineage>
        <taxon>Bacteria</taxon>
        <taxon>Bacillati</taxon>
        <taxon>Actinomycetota</taxon>
        <taxon>Actinomycetes</taxon>
        <taxon>Nakamurellales</taxon>
        <taxon>Nakamurellaceae</taxon>
        <taxon>Nakamurella</taxon>
    </lineage>
</organism>
<dbReference type="OrthoDB" id="9815856at2"/>
<protein>
    <recommendedName>
        <fullName evidence="1">uroporphyrinogen-III C-methyltransferase</fullName>
        <ecNumber evidence="1">2.1.1.107</ecNumber>
    </recommendedName>
</protein>
<evidence type="ECO:0000256" key="4">
    <source>
        <dbReference type="ARBA" id="ARBA00022691"/>
    </source>
</evidence>
<dbReference type="GO" id="GO:0032259">
    <property type="term" value="P:methylation"/>
    <property type="evidence" value="ECO:0007669"/>
    <property type="project" value="UniProtKB-KW"/>
</dbReference>
<dbReference type="Pfam" id="PF00590">
    <property type="entry name" value="TP_methylase"/>
    <property type="match status" value="1"/>
</dbReference>
<evidence type="ECO:0000256" key="2">
    <source>
        <dbReference type="ARBA" id="ARBA00022603"/>
    </source>
</evidence>
<dbReference type="SUPFAM" id="SSF51735">
    <property type="entry name" value="NAD(P)-binding Rossmann-fold domains"/>
    <property type="match status" value="1"/>
</dbReference>
<keyword evidence="3 7" id="KW-0808">Transferase</keyword>
<keyword evidence="8" id="KW-1185">Reference proteome</keyword>
<dbReference type="Proteomes" id="UP000306985">
    <property type="component" value="Unassembled WGS sequence"/>
</dbReference>
<dbReference type="GO" id="GO:0004851">
    <property type="term" value="F:uroporphyrin-III C-methyltransferase activity"/>
    <property type="evidence" value="ECO:0007669"/>
    <property type="project" value="UniProtKB-EC"/>
</dbReference>
<dbReference type="InterPro" id="IPR036291">
    <property type="entry name" value="NAD(P)-bd_dom_sf"/>
</dbReference>
<dbReference type="EMBL" id="SZZH01000001">
    <property type="protein sequence ID" value="TKV61455.1"/>
    <property type="molecule type" value="Genomic_DNA"/>
</dbReference>
<dbReference type="Pfam" id="PF13241">
    <property type="entry name" value="NAD_binding_7"/>
    <property type="match status" value="1"/>
</dbReference>
<evidence type="ECO:0000313" key="7">
    <source>
        <dbReference type="EMBL" id="TKV61455.1"/>
    </source>
</evidence>
<dbReference type="RefSeq" id="WP_137448759.1">
    <property type="nucleotide sequence ID" value="NZ_SZZH01000001.1"/>
</dbReference>
<evidence type="ECO:0000259" key="6">
    <source>
        <dbReference type="Pfam" id="PF00590"/>
    </source>
</evidence>
<evidence type="ECO:0000256" key="3">
    <source>
        <dbReference type="ARBA" id="ARBA00022679"/>
    </source>
</evidence>
<name>A0A4V6CSG4_9ACTN</name>
<evidence type="ECO:0000313" key="8">
    <source>
        <dbReference type="Proteomes" id="UP000306985"/>
    </source>
</evidence>
<reference evidence="7 8" key="1">
    <citation type="submission" date="2019-05" db="EMBL/GenBank/DDBJ databases">
        <title>Nakamurella sp. N5BH11, whole genome shotgun sequence.</title>
        <authorList>
            <person name="Tuo L."/>
        </authorList>
    </citation>
    <scope>NUCLEOTIDE SEQUENCE [LARGE SCALE GENOMIC DNA]</scope>
    <source>
        <strain evidence="7 8">N5BH11</strain>
    </source>
</reference>
<gene>
    <name evidence="7" type="primary">cobA</name>
    <name evidence="7" type="ORF">FDO65_07725</name>
</gene>
<dbReference type="PRINTS" id="PR00420">
    <property type="entry name" value="RNGMNOXGNASE"/>
</dbReference>
<dbReference type="InterPro" id="IPR014776">
    <property type="entry name" value="4pyrrole_Mease_sub2"/>
</dbReference>
<dbReference type="NCBIfam" id="NF004790">
    <property type="entry name" value="PRK06136.1"/>
    <property type="match status" value="1"/>
</dbReference>
<dbReference type="Gene3D" id="3.30.950.10">
    <property type="entry name" value="Methyltransferase, Cobalt-precorrin-4 Transmethylase, Domain 2"/>
    <property type="match status" value="1"/>
</dbReference>
<keyword evidence="2 7" id="KW-0489">Methyltransferase</keyword>
<dbReference type="CDD" id="cd11642">
    <property type="entry name" value="SUMT"/>
    <property type="match status" value="1"/>
</dbReference>
<dbReference type="NCBIfam" id="TIGR01469">
    <property type="entry name" value="cobA_cysG_Cterm"/>
    <property type="match status" value="1"/>
</dbReference>
<evidence type="ECO:0000256" key="5">
    <source>
        <dbReference type="ARBA" id="ARBA00023244"/>
    </source>
</evidence>